<dbReference type="GO" id="GO:0031992">
    <property type="term" value="F:energy transducer activity"/>
    <property type="evidence" value="ECO:0007669"/>
    <property type="project" value="InterPro"/>
</dbReference>
<keyword evidence="9 10" id="KW-0472">Membrane</keyword>
<keyword evidence="4" id="KW-1003">Cell membrane</keyword>
<evidence type="ECO:0000256" key="6">
    <source>
        <dbReference type="ARBA" id="ARBA00022692"/>
    </source>
</evidence>
<evidence type="ECO:0000313" key="12">
    <source>
        <dbReference type="EMBL" id="MEN7547907.1"/>
    </source>
</evidence>
<dbReference type="Proteomes" id="UP001403385">
    <property type="component" value="Unassembled WGS sequence"/>
</dbReference>
<evidence type="ECO:0000256" key="3">
    <source>
        <dbReference type="ARBA" id="ARBA00022448"/>
    </source>
</evidence>
<dbReference type="GO" id="GO:0030288">
    <property type="term" value="C:outer membrane-bounded periplasmic space"/>
    <property type="evidence" value="ECO:0007669"/>
    <property type="project" value="InterPro"/>
</dbReference>
<dbReference type="PANTHER" id="PTHR33446:SF2">
    <property type="entry name" value="PROTEIN TONB"/>
    <property type="match status" value="1"/>
</dbReference>
<comment type="caution">
    <text evidence="12">The sequence shown here is derived from an EMBL/GenBank/DDBJ whole genome shotgun (WGS) entry which is preliminary data.</text>
</comment>
<evidence type="ECO:0000256" key="1">
    <source>
        <dbReference type="ARBA" id="ARBA00004383"/>
    </source>
</evidence>
<comment type="similarity">
    <text evidence="2">Belongs to the TonB family.</text>
</comment>
<keyword evidence="5" id="KW-0997">Cell inner membrane</keyword>
<dbReference type="GO" id="GO:0098797">
    <property type="term" value="C:plasma membrane protein complex"/>
    <property type="evidence" value="ECO:0007669"/>
    <property type="project" value="TreeGrafter"/>
</dbReference>
<proteinExistence type="inferred from homology"/>
<dbReference type="InterPro" id="IPR051045">
    <property type="entry name" value="TonB-dependent_transducer"/>
</dbReference>
<dbReference type="Gene3D" id="3.30.1150.10">
    <property type="match status" value="1"/>
</dbReference>
<gene>
    <name evidence="12" type="ORF">AAG747_08305</name>
</gene>
<evidence type="ECO:0000256" key="10">
    <source>
        <dbReference type="SAM" id="Phobius"/>
    </source>
</evidence>
<dbReference type="PROSITE" id="PS52015">
    <property type="entry name" value="TONB_CTD"/>
    <property type="match status" value="1"/>
</dbReference>
<evidence type="ECO:0000313" key="13">
    <source>
        <dbReference type="Proteomes" id="UP001403385"/>
    </source>
</evidence>
<evidence type="ECO:0000256" key="9">
    <source>
        <dbReference type="ARBA" id="ARBA00023136"/>
    </source>
</evidence>
<dbReference type="AlphaFoldDB" id="A0AAW9RW59"/>
<keyword evidence="8 10" id="KW-1133">Transmembrane helix</keyword>
<feature type="transmembrane region" description="Helical" evidence="10">
    <location>
        <begin position="6"/>
        <end position="28"/>
    </location>
</feature>
<evidence type="ECO:0000256" key="8">
    <source>
        <dbReference type="ARBA" id="ARBA00022989"/>
    </source>
</evidence>
<name>A0AAW9RW59_9BACT</name>
<dbReference type="NCBIfam" id="TIGR01352">
    <property type="entry name" value="tonB_Cterm"/>
    <property type="match status" value="1"/>
</dbReference>
<accession>A0AAW9RW59</accession>
<dbReference type="EMBL" id="JBDKWZ010000004">
    <property type="protein sequence ID" value="MEN7547907.1"/>
    <property type="molecule type" value="Genomic_DNA"/>
</dbReference>
<protein>
    <submittedName>
        <fullName evidence="12">Energy transducer TonB</fullName>
    </submittedName>
</protein>
<keyword evidence="6 10" id="KW-0812">Transmembrane</keyword>
<evidence type="ECO:0000259" key="11">
    <source>
        <dbReference type="PROSITE" id="PS52015"/>
    </source>
</evidence>
<dbReference type="PANTHER" id="PTHR33446">
    <property type="entry name" value="PROTEIN TONB-RELATED"/>
    <property type="match status" value="1"/>
</dbReference>
<dbReference type="GO" id="GO:0015891">
    <property type="term" value="P:siderophore transport"/>
    <property type="evidence" value="ECO:0007669"/>
    <property type="project" value="InterPro"/>
</dbReference>
<dbReference type="GO" id="GO:0015031">
    <property type="term" value="P:protein transport"/>
    <property type="evidence" value="ECO:0007669"/>
    <property type="project" value="UniProtKB-KW"/>
</dbReference>
<dbReference type="PRINTS" id="PR01374">
    <property type="entry name" value="TONBPROTEIN"/>
</dbReference>
<feature type="domain" description="TonB C-terminal" evidence="11">
    <location>
        <begin position="183"/>
        <end position="273"/>
    </location>
</feature>
<reference evidence="12 13" key="1">
    <citation type="submission" date="2024-04" db="EMBL/GenBank/DDBJ databases">
        <title>Novel genus in family Flammeovirgaceae.</title>
        <authorList>
            <person name="Nguyen T.H."/>
            <person name="Vuong T.Q."/>
            <person name="Le H."/>
            <person name="Kim S.-G."/>
        </authorList>
    </citation>
    <scope>NUCLEOTIDE SEQUENCE [LARGE SCALE GENOMIC DNA]</scope>
    <source>
        <strain evidence="12 13">JCM 23209</strain>
    </source>
</reference>
<dbReference type="GO" id="GO:0055085">
    <property type="term" value="P:transmembrane transport"/>
    <property type="evidence" value="ECO:0007669"/>
    <property type="project" value="InterPro"/>
</dbReference>
<organism evidence="12 13">
    <name type="scientific">Rapidithrix thailandica</name>
    <dbReference type="NCBI Taxonomy" id="413964"/>
    <lineage>
        <taxon>Bacteria</taxon>
        <taxon>Pseudomonadati</taxon>
        <taxon>Bacteroidota</taxon>
        <taxon>Cytophagia</taxon>
        <taxon>Cytophagales</taxon>
        <taxon>Flammeovirgaceae</taxon>
        <taxon>Rapidithrix</taxon>
    </lineage>
</organism>
<evidence type="ECO:0000256" key="5">
    <source>
        <dbReference type="ARBA" id="ARBA00022519"/>
    </source>
</evidence>
<dbReference type="InterPro" id="IPR006260">
    <property type="entry name" value="TonB/TolA_C"/>
</dbReference>
<dbReference type="RefSeq" id="WP_346820688.1">
    <property type="nucleotide sequence ID" value="NZ_JBDKWZ010000004.1"/>
</dbReference>
<feature type="transmembrane region" description="Helical" evidence="10">
    <location>
        <begin position="61"/>
        <end position="81"/>
    </location>
</feature>
<keyword evidence="13" id="KW-1185">Reference proteome</keyword>
<comment type="subcellular location">
    <subcellularLocation>
        <location evidence="1">Cell inner membrane</location>
        <topology evidence="1">Single-pass membrane protein</topology>
        <orientation evidence="1">Periplasmic side</orientation>
    </subcellularLocation>
</comment>
<evidence type="ECO:0000256" key="2">
    <source>
        <dbReference type="ARBA" id="ARBA00006555"/>
    </source>
</evidence>
<dbReference type="InterPro" id="IPR003538">
    <property type="entry name" value="TonB"/>
</dbReference>
<sequence>MYQLLDTLGVFGLLVVFIVTIVGMIFLFRAVMNKKTSQILDENRQSDVRTKKYYSVDITKYSTLLGVIGLNLSLAFTLAAFEFPDFGEKELVDLGTLDADVEELIEIPPTEQKPPPPPKVQQPEIVEVPDEEEIEEEIEIDLDVEIDEETVVEEIIVSDEPEEEETVSNEIFTIVEESAAPKGGMQAFYQYVAKNMKYPSQARRMGIEGKVFVQFVVDKDGTITDVKAIRGIGGGADEEAVRVVKNADKWTPGKQRGRPVRQRIVIPINFKLQ</sequence>
<keyword evidence="3" id="KW-0813">Transport</keyword>
<evidence type="ECO:0000256" key="4">
    <source>
        <dbReference type="ARBA" id="ARBA00022475"/>
    </source>
</evidence>
<dbReference type="SUPFAM" id="SSF74653">
    <property type="entry name" value="TolA/TonB C-terminal domain"/>
    <property type="match status" value="1"/>
</dbReference>
<evidence type="ECO:0000256" key="7">
    <source>
        <dbReference type="ARBA" id="ARBA00022927"/>
    </source>
</evidence>
<dbReference type="InterPro" id="IPR037682">
    <property type="entry name" value="TonB_C"/>
</dbReference>
<dbReference type="Pfam" id="PF03544">
    <property type="entry name" value="TonB_C"/>
    <property type="match status" value="1"/>
</dbReference>
<keyword evidence="7" id="KW-0653">Protein transport</keyword>